<dbReference type="GO" id="GO:0008353">
    <property type="term" value="F:RNA polymerase II CTD heptapeptide repeat kinase activity"/>
    <property type="evidence" value="ECO:0007669"/>
    <property type="project" value="TreeGrafter"/>
</dbReference>
<dbReference type="EMBL" id="JAEOAQ010000003">
    <property type="protein sequence ID" value="KAG5419308.1"/>
    <property type="molecule type" value="Genomic_DNA"/>
</dbReference>
<dbReference type="Gene3D" id="1.10.510.10">
    <property type="entry name" value="Transferase(Phosphotransferase) domain 1"/>
    <property type="match status" value="1"/>
</dbReference>
<feature type="compositionally biased region" description="Low complexity" evidence="8">
    <location>
        <begin position="39"/>
        <end position="58"/>
    </location>
</feature>
<protein>
    <submittedName>
        <fullName evidence="10">CTK1</fullName>
    </submittedName>
</protein>
<dbReference type="InterPro" id="IPR050108">
    <property type="entry name" value="CDK"/>
</dbReference>
<dbReference type="Proteomes" id="UP000669133">
    <property type="component" value="Unassembled WGS sequence"/>
</dbReference>
<dbReference type="PROSITE" id="PS00108">
    <property type="entry name" value="PROTEIN_KINASE_ST"/>
    <property type="match status" value="1"/>
</dbReference>
<dbReference type="FunFam" id="3.30.200.20:FF:000588">
    <property type="entry name" value="CTD kinase subunit alpha"/>
    <property type="match status" value="1"/>
</dbReference>
<dbReference type="InterPro" id="IPR017441">
    <property type="entry name" value="Protein_kinase_ATP_BS"/>
</dbReference>
<dbReference type="SUPFAM" id="SSF56112">
    <property type="entry name" value="Protein kinase-like (PK-like)"/>
    <property type="match status" value="1"/>
</dbReference>
<keyword evidence="11" id="KW-1185">Reference proteome</keyword>
<dbReference type="GO" id="GO:0008024">
    <property type="term" value="C:cyclin/CDK positive transcription elongation factor complex"/>
    <property type="evidence" value="ECO:0007669"/>
    <property type="project" value="TreeGrafter"/>
</dbReference>
<proteinExistence type="inferred from homology"/>
<keyword evidence="4 7" id="KW-0547">Nucleotide-binding</keyword>
<evidence type="ECO:0000256" key="7">
    <source>
        <dbReference type="PROSITE-ProRule" id="PRU10141"/>
    </source>
</evidence>
<dbReference type="Gene3D" id="3.30.200.20">
    <property type="entry name" value="Phosphorylase Kinase, domain 1"/>
    <property type="match status" value="1"/>
</dbReference>
<dbReference type="GeneID" id="93651704"/>
<dbReference type="PANTHER" id="PTHR24056:SF546">
    <property type="entry name" value="CYCLIN-DEPENDENT KINASE 12"/>
    <property type="match status" value="1"/>
</dbReference>
<feature type="compositionally biased region" description="Low complexity" evidence="8">
    <location>
        <begin position="113"/>
        <end position="125"/>
    </location>
</feature>
<feature type="region of interest" description="Disordered" evidence="8">
    <location>
        <begin position="467"/>
        <end position="545"/>
    </location>
</feature>
<dbReference type="InterPro" id="IPR011009">
    <property type="entry name" value="Kinase-like_dom_sf"/>
</dbReference>
<dbReference type="GO" id="GO:0030447">
    <property type="term" value="P:filamentous growth"/>
    <property type="evidence" value="ECO:0007669"/>
    <property type="project" value="UniProtKB-ARBA"/>
</dbReference>
<keyword evidence="2" id="KW-0723">Serine/threonine-protein kinase</keyword>
<dbReference type="AlphaFoldDB" id="A0A8H7ZCH6"/>
<sequence>MSNRPTGPRSHIQPPSGPARQRQQGYRERRDEYRPNYRSGPPTGPRSQQQQQQQQQRFTPPPPSAPASISRSKPPTRPLGPASRSYRSSSPSAGVKRPLPSGPASFNKRRDFNSNNNRSSSNRSSYVPSAIKKEVEPTLTRDQIYSIKESRNSAIYERVQQVGEGTYGKVYKTKNSITNEYVAVKKLRLESEREGFPITAIREIKLLQSFNHPNIVGLLEMMVEHNQIYMVFDYMDHDLTGLLTHPELELQECHRKFIFKQLMEGLNYLHEKRIIHRDIKGSNILLDNLGNLKIADFGLARTMKILGEGEVADFTNRVITIWYRPPELLLGATDYGREVDIWGVGCLLIELYTKMAAFRGMDEISQLTKIFNILGTPTLESWPEIDKLPWFEMLKPKINIASKFKQKYSNVMSLDAYKLAEKLLALNPKHRPTAHEALQNQYFTREPLPEPLTFLKDLKGEWHEFETKKRRREERKRVKEEEDAELAASKVKMNDREKEKGKEKEKEKGSARANSGGETVESVALGTGSEKVSPDLYTGGLSGRT</sequence>
<feature type="compositionally biased region" description="Basic and acidic residues" evidence="8">
    <location>
        <begin position="25"/>
        <end position="35"/>
    </location>
</feature>
<name>A0A8H7ZCH6_9ASCO</name>
<dbReference type="OrthoDB" id="204883at2759"/>
<dbReference type="GO" id="GO:0005524">
    <property type="term" value="F:ATP binding"/>
    <property type="evidence" value="ECO:0007669"/>
    <property type="project" value="UniProtKB-UniRule"/>
</dbReference>
<evidence type="ECO:0000313" key="11">
    <source>
        <dbReference type="Proteomes" id="UP000669133"/>
    </source>
</evidence>
<feature type="compositionally biased region" description="Basic and acidic residues" evidence="8">
    <location>
        <begin position="492"/>
        <end position="510"/>
    </location>
</feature>
<evidence type="ECO:0000256" key="6">
    <source>
        <dbReference type="ARBA" id="ARBA00022840"/>
    </source>
</evidence>
<keyword evidence="3" id="KW-0808">Transferase</keyword>
<dbReference type="FunFam" id="1.10.510.10:FF:000440">
    <property type="entry name" value="Serine/threonine-protein kinase bur1"/>
    <property type="match status" value="1"/>
</dbReference>
<keyword evidence="5" id="KW-0418">Kinase</keyword>
<feature type="compositionally biased region" description="Low complexity" evidence="8">
    <location>
        <begin position="80"/>
        <end position="94"/>
    </location>
</feature>
<reference evidence="10 11" key="1">
    <citation type="submission" date="2020-12" db="EMBL/GenBank/DDBJ databases">
        <title>Effect of drift, selection, and recombination on the evolution of hybrid genomes in Candida yeast pathogens.</title>
        <authorList>
            <person name="Mixao V."/>
            <person name="Ksiezopolska E."/>
            <person name="Saus E."/>
            <person name="Boekhout T."/>
            <person name="Gacser A."/>
            <person name="Gabaldon T."/>
        </authorList>
    </citation>
    <scope>NUCLEOTIDE SEQUENCE [LARGE SCALE GENOMIC DNA]</scope>
    <source>
        <strain evidence="10 11">BP57</strain>
    </source>
</reference>
<comment type="caution">
    <text evidence="10">The sequence shown here is derived from an EMBL/GenBank/DDBJ whole genome shotgun (WGS) entry which is preliminary data.</text>
</comment>
<evidence type="ECO:0000256" key="3">
    <source>
        <dbReference type="ARBA" id="ARBA00022679"/>
    </source>
</evidence>
<dbReference type="RefSeq" id="XP_067548424.1">
    <property type="nucleotide sequence ID" value="XM_067692001.1"/>
</dbReference>
<feature type="region of interest" description="Disordered" evidence="8">
    <location>
        <begin position="1"/>
        <end position="129"/>
    </location>
</feature>
<gene>
    <name evidence="10" type="ORF">I9W82_003075</name>
</gene>
<comment type="similarity">
    <text evidence="1">Belongs to the protein kinase superfamily. CMGC Ser/Thr protein kinase family. CDC2/CDKX subfamily.</text>
</comment>
<organism evidence="10 11">
    <name type="scientific">Candida metapsilosis</name>
    <dbReference type="NCBI Taxonomy" id="273372"/>
    <lineage>
        <taxon>Eukaryota</taxon>
        <taxon>Fungi</taxon>
        <taxon>Dikarya</taxon>
        <taxon>Ascomycota</taxon>
        <taxon>Saccharomycotina</taxon>
        <taxon>Pichiomycetes</taxon>
        <taxon>Debaryomycetaceae</taxon>
        <taxon>Candida/Lodderomyces clade</taxon>
        <taxon>Candida</taxon>
    </lineage>
</organism>
<dbReference type="Pfam" id="PF00069">
    <property type="entry name" value="Pkinase"/>
    <property type="match status" value="1"/>
</dbReference>
<keyword evidence="6 7" id="KW-0067">ATP-binding</keyword>
<dbReference type="GO" id="GO:0032968">
    <property type="term" value="P:positive regulation of transcription elongation by RNA polymerase II"/>
    <property type="evidence" value="ECO:0007669"/>
    <property type="project" value="TreeGrafter"/>
</dbReference>
<accession>A0A8H7ZCH6</accession>
<feature type="binding site" evidence="7">
    <location>
        <position position="186"/>
    </location>
    <ligand>
        <name>ATP</name>
        <dbReference type="ChEBI" id="CHEBI:30616"/>
    </ligand>
</feature>
<dbReference type="InterPro" id="IPR000719">
    <property type="entry name" value="Prot_kinase_dom"/>
</dbReference>
<dbReference type="SMART" id="SM00220">
    <property type="entry name" value="S_TKc"/>
    <property type="match status" value="1"/>
</dbReference>
<evidence type="ECO:0000256" key="4">
    <source>
        <dbReference type="ARBA" id="ARBA00022741"/>
    </source>
</evidence>
<dbReference type="PROSITE" id="PS00107">
    <property type="entry name" value="PROTEIN_KINASE_ATP"/>
    <property type="match status" value="1"/>
</dbReference>
<evidence type="ECO:0000259" key="9">
    <source>
        <dbReference type="PROSITE" id="PS50011"/>
    </source>
</evidence>
<evidence type="ECO:0000313" key="10">
    <source>
        <dbReference type="EMBL" id="KAG5419308.1"/>
    </source>
</evidence>
<evidence type="ECO:0000256" key="5">
    <source>
        <dbReference type="ARBA" id="ARBA00022777"/>
    </source>
</evidence>
<dbReference type="GO" id="GO:0030332">
    <property type="term" value="F:cyclin binding"/>
    <property type="evidence" value="ECO:0007669"/>
    <property type="project" value="TreeGrafter"/>
</dbReference>
<dbReference type="CDD" id="cd07840">
    <property type="entry name" value="STKc_CDK9_like"/>
    <property type="match status" value="1"/>
</dbReference>
<evidence type="ECO:0000256" key="1">
    <source>
        <dbReference type="ARBA" id="ARBA00006485"/>
    </source>
</evidence>
<evidence type="ECO:0000256" key="2">
    <source>
        <dbReference type="ARBA" id="ARBA00022527"/>
    </source>
</evidence>
<dbReference type="PROSITE" id="PS50011">
    <property type="entry name" value="PROTEIN_KINASE_DOM"/>
    <property type="match status" value="1"/>
</dbReference>
<dbReference type="InterPro" id="IPR008271">
    <property type="entry name" value="Ser/Thr_kinase_AS"/>
</dbReference>
<feature type="domain" description="Protein kinase" evidence="9">
    <location>
        <begin position="156"/>
        <end position="443"/>
    </location>
</feature>
<dbReference type="PANTHER" id="PTHR24056">
    <property type="entry name" value="CELL DIVISION PROTEIN KINASE"/>
    <property type="match status" value="1"/>
</dbReference>
<evidence type="ECO:0000256" key="8">
    <source>
        <dbReference type="SAM" id="MobiDB-lite"/>
    </source>
</evidence>